<reference evidence="6" key="1">
    <citation type="submission" date="2023-03" db="EMBL/GenBank/DDBJ databases">
        <title>Actinorhabdospora filicis NBRC 111898.</title>
        <authorList>
            <person name="Ichikawa N."/>
            <person name="Sato H."/>
            <person name="Tonouchi N."/>
        </authorList>
    </citation>
    <scope>NUCLEOTIDE SEQUENCE</scope>
    <source>
        <strain evidence="6">NBRC 111898</strain>
    </source>
</reference>
<dbReference type="PRINTS" id="PR00420">
    <property type="entry name" value="RNGMNOXGNASE"/>
</dbReference>
<evidence type="ECO:0000313" key="7">
    <source>
        <dbReference type="Proteomes" id="UP001165079"/>
    </source>
</evidence>
<proteinExistence type="predicted"/>
<name>A0A9W6WAM6_9ACTN</name>
<feature type="domain" description="FAD-binding" evidence="5">
    <location>
        <begin position="151"/>
        <end position="358"/>
    </location>
</feature>
<keyword evidence="2" id="KW-0274">FAD</keyword>
<dbReference type="EMBL" id="BSTX01000002">
    <property type="protein sequence ID" value="GLZ78756.1"/>
    <property type="molecule type" value="Genomic_DNA"/>
</dbReference>
<accession>A0A9W6WAM6</accession>
<dbReference type="SUPFAM" id="SSF51905">
    <property type="entry name" value="FAD/NAD(P)-binding domain"/>
    <property type="match status" value="1"/>
</dbReference>
<dbReference type="InterPro" id="IPR036188">
    <property type="entry name" value="FAD/NAD-bd_sf"/>
</dbReference>
<evidence type="ECO:0000259" key="5">
    <source>
        <dbReference type="Pfam" id="PF01494"/>
    </source>
</evidence>
<organism evidence="6 7">
    <name type="scientific">Actinorhabdospora filicis</name>
    <dbReference type="NCBI Taxonomy" id="1785913"/>
    <lineage>
        <taxon>Bacteria</taxon>
        <taxon>Bacillati</taxon>
        <taxon>Actinomycetota</taxon>
        <taxon>Actinomycetes</taxon>
        <taxon>Micromonosporales</taxon>
        <taxon>Micromonosporaceae</taxon>
        <taxon>Actinorhabdospora</taxon>
    </lineage>
</organism>
<gene>
    <name evidence="6" type="ORF">Afil01_35630</name>
</gene>
<dbReference type="AlphaFoldDB" id="A0A9W6WAM6"/>
<dbReference type="GO" id="GO:0004497">
    <property type="term" value="F:monooxygenase activity"/>
    <property type="evidence" value="ECO:0007669"/>
    <property type="project" value="UniProtKB-KW"/>
</dbReference>
<evidence type="ECO:0000256" key="2">
    <source>
        <dbReference type="ARBA" id="ARBA00022827"/>
    </source>
</evidence>
<comment type="caution">
    <text evidence="6">The sequence shown here is derived from an EMBL/GenBank/DDBJ whole genome shotgun (WGS) entry which is preliminary data.</text>
</comment>
<dbReference type="Pfam" id="PF01494">
    <property type="entry name" value="FAD_binding_3"/>
    <property type="match status" value="1"/>
</dbReference>
<dbReference type="RefSeq" id="WP_285663900.1">
    <property type="nucleotide sequence ID" value="NZ_BSTX01000002.1"/>
</dbReference>
<dbReference type="GO" id="GO:0071949">
    <property type="term" value="F:FAD binding"/>
    <property type="evidence" value="ECO:0007669"/>
    <property type="project" value="InterPro"/>
</dbReference>
<sequence length="403" mass="42585">MKITVIGAGIGGLCLAQGLRGSGAQVTVCERDTAPTAREQGYRLHIDPTGSAALRRCLTPEAWHDLTAATGDPGTAGFGFHTQRLRTLCQIDDTLFRAGITGGHHAADRATLRRTLLHGLDATVDFGRHFTHYEALPGGGVRAHFTHGPPLDADLLVGADGTRSRVRAQLLPHAGRVDTGATGTGGRLALTPETRSWLPEVFSGGLNVVMGPRDFLFTAVHVRRDPTLPGEDYLLWALVTRSGVIPGGLSGEAARDPVAARVRQWHPLLRRMVAETDPATVNSFAFFAARPVGAWRSGPVTVLGDALHAMPPTGGVGANTALRDAAALSGALRRAMAGGRLRDELAAFEAGMRDYGFAAVAASLARTRQAIQGRVPRAFARVFLGACGKIGPLRRAVFSGQWS</sequence>
<protein>
    <submittedName>
        <fullName evidence="6">Monooxygenase</fullName>
    </submittedName>
</protein>
<evidence type="ECO:0000256" key="3">
    <source>
        <dbReference type="ARBA" id="ARBA00023002"/>
    </source>
</evidence>
<evidence type="ECO:0000256" key="4">
    <source>
        <dbReference type="ARBA" id="ARBA00023033"/>
    </source>
</evidence>
<dbReference type="Proteomes" id="UP001165079">
    <property type="component" value="Unassembled WGS sequence"/>
</dbReference>
<keyword evidence="1" id="KW-0285">Flavoprotein</keyword>
<keyword evidence="4 6" id="KW-0503">Monooxygenase</keyword>
<dbReference type="PANTHER" id="PTHR47178">
    <property type="entry name" value="MONOOXYGENASE, FAD-BINDING"/>
    <property type="match status" value="1"/>
</dbReference>
<dbReference type="Pfam" id="PF13450">
    <property type="entry name" value="NAD_binding_8"/>
    <property type="match status" value="1"/>
</dbReference>
<keyword evidence="7" id="KW-1185">Reference proteome</keyword>
<keyword evidence="3" id="KW-0560">Oxidoreductase</keyword>
<evidence type="ECO:0000313" key="6">
    <source>
        <dbReference type="EMBL" id="GLZ78756.1"/>
    </source>
</evidence>
<evidence type="ECO:0000256" key="1">
    <source>
        <dbReference type="ARBA" id="ARBA00022630"/>
    </source>
</evidence>
<dbReference type="PANTHER" id="PTHR47178:SF5">
    <property type="entry name" value="FAD-BINDING DOMAIN-CONTAINING PROTEIN"/>
    <property type="match status" value="1"/>
</dbReference>
<dbReference type="InterPro" id="IPR002938">
    <property type="entry name" value="FAD-bd"/>
</dbReference>
<dbReference type="Gene3D" id="3.50.50.60">
    <property type="entry name" value="FAD/NAD(P)-binding domain"/>
    <property type="match status" value="1"/>
</dbReference>